<dbReference type="Gene3D" id="3.30.565.10">
    <property type="entry name" value="Histidine kinase-like ATPase, C-terminal domain"/>
    <property type="match status" value="1"/>
</dbReference>
<feature type="domain" description="Response regulatory" evidence="14">
    <location>
        <begin position="502"/>
        <end position="618"/>
    </location>
</feature>
<dbReference type="FunFam" id="3.30.565.10:FF:000010">
    <property type="entry name" value="Sensor histidine kinase RcsC"/>
    <property type="match status" value="1"/>
</dbReference>
<evidence type="ECO:0000259" key="14">
    <source>
        <dbReference type="PROSITE" id="PS50110"/>
    </source>
</evidence>
<dbReference type="PROSITE" id="PS50110">
    <property type="entry name" value="RESPONSE_REGULATORY"/>
    <property type="match status" value="2"/>
</dbReference>
<evidence type="ECO:0000256" key="2">
    <source>
        <dbReference type="ARBA" id="ARBA00012438"/>
    </source>
</evidence>
<evidence type="ECO:0000256" key="12">
    <source>
        <dbReference type="SAM" id="Phobius"/>
    </source>
</evidence>
<evidence type="ECO:0000256" key="7">
    <source>
        <dbReference type="ARBA" id="ARBA00022840"/>
    </source>
</evidence>
<evidence type="ECO:0000259" key="13">
    <source>
        <dbReference type="PROSITE" id="PS50109"/>
    </source>
</evidence>
<evidence type="ECO:0000256" key="3">
    <source>
        <dbReference type="ARBA" id="ARBA00022553"/>
    </source>
</evidence>
<dbReference type="CDD" id="cd16922">
    <property type="entry name" value="HATPase_EvgS-ArcB-TorS-like"/>
    <property type="match status" value="1"/>
</dbReference>
<feature type="domain" description="Histidine kinase" evidence="13">
    <location>
        <begin position="261"/>
        <end position="482"/>
    </location>
</feature>
<dbReference type="SUPFAM" id="SSF52172">
    <property type="entry name" value="CheY-like"/>
    <property type="match status" value="2"/>
</dbReference>
<dbReference type="AlphaFoldDB" id="A0A1T4W8H9"/>
<dbReference type="PRINTS" id="PR00344">
    <property type="entry name" value="BCTRLSENSOR"/>
</dbReference>
<dbReference type="GO" id="GO:0000155">
    <property type="term" value="F:phosphorelay sensor kinase activity"/>
    <property type="evidence" value="ECO:0007669"/>
    <property type="project" value="InterPro"/>
</dbReference>
<dbReference type="STRING" id="92487.SAMN02745130_01248"/>
<sequence length="777" mass="87117">MRIFTNLRLLQIIDTSLLITLLAGMALLLWSSLSDVSAKAQQNEQHYALAIQEAYLAFQKQTELEVLIDNQRKAYDALNDEFFRFANNPNSDRENLPLIRELSDHLKKRSADILRAWPINTDHHLKAQFEELTGILTGLIDELESLSSAHWLQLARDAHDTSREAHALMEKVTTLDDKVGQQTMLSIQESIQETAANTQAMAKRLEAVKYKTLLITALIIVGLLLSRFYFSGHFRQLIYTAQEAQAMAEEAVKTKARFLATMSHEIRTPMNGVIGMTRLLMNTPMSKKQSEFVESIHLSGEHLLTVINDVLDFSKIEAGKLDLKREPVELRACIEDVFNLLSAKALEKNLELAYAVAPTIPLFIEGDVARLRQILTNLIGNAIKFTEQGEVSVSVTAASQDKQRYELEFEISDTGYGIPTDRIDSIFESFSQADNTLTRQGEGTGLGLAISRRLVEMMEGRIWVASELGVGSHFHFTLMTQTATGKLKPFLYPNIPEITGKRILIVENNPINHQALQNFCQDWGAITQACTNVSEAISLLVSGQHYDIGLVNSRLPKASALAFGRYVRNRYNQQAFPLILIAPPNDPHPKELVRELFNLYLTKPITRSRLFDSLMTVLGELNLLTARTEQAPLKLGERLPLSILLAEDNPINQIVATSILNEMAYKAEIAENGRQVLEALRKQAFDVIFMDMQMPELDGLAATRLIRSEFPTDRQPIIIAMTANAMESDKQACLTAGMNDYISKPILPEAIEAALQHWCIPPKPQAQPLLNYVSLSQ</sequence>
<dbReference type="RefSeq" id="WP_078921893.1">
    <property type="nucleotide sequence ID" value="NZ_FUYB01000004.1"/>
</dbReference>
<keyword evidence="16" id="KW-1185">Reference proteome</keyword>
<evidence type="ECO:0000256" key="6">
    <source>
        <dbReference type="ARBA" id="ARBA00022777"/>
    </source>
</evidence>
<name>A0A1T4W8H9_9GAMM</name>
<evidence type="ECO:0000313" key="15">
    <source>
        <dbReference type="EMBL" id="SKA73576.1"/>
    </source>
</evidence>
<evidence type="ECO:0000256" key="11">
    <source>
        <dbReference type="PROSITE-ProRule" id="PRU00169"/>
    </source>
</evidence>
<dbReference type="InterPro" id="IPR001789">
    <property type="entry name" value="Sig_transdc_resp-reg_receiver"/>
</dbReference>
<dbReference type="InterPro" id="IPR036097">
    <property type="entry name" value="HisK_dim/P_sf"/>
</dbReference>
<dbReference type="Pfam" id="PF00072">
    <property type="entry name" value="Response_reg"/>
    <property type="match status" value="2"/>
</dbReference>
<dbReference type="EC" id="2.7.13.3" evidence="2"/>
<keyword evidence="8" id="KW-0902">Two-component regulatory system</keyword>
<dbReference type="InterPro" id="IPR011006">
    <property type="entry name" value="CheY-like_superfamily"/>
</dbReference>
<keyword evidence="6 15" id="KW-0418">Kinase</keyword>
<keyword evidence="5" id="KW-0547">Nucleotide-binding</keyword>
<protein>
    <recommendedName>
        <fullName evidence="10">Sensory/regulatory protein RpfC</fullName>
        <ecNumber evidence="2">2.7.13.3</ecNumber>
    </recommendedName>
</protein>
<evidence type="ECO:0000256" key="10">
    <source>
        <dbReference type="ARBA" id="ARBA00068150"/>
    </source>
</evidence>
<keyword evidence="12" id="KW-0812">Transmembrane</keyword>
<gene>
    <name evidence="15" type="ORF">SAMN02745130_01248</name>
</gene>
<dbReference type="Pfam" id="PF00512">
    <property type="entry name" value="HisKA"/>
    <property type="match status" value="1"/>
</dbReference>
<dbReference type="SMART" id="SM00388">
    <property type="entry name" value="HisKA"/>
    <property type="match status" value="1"/>
</dbReference>
<dbReference type="OrthoDB" id="9792854at2"/>
<dbReference type="Pfam" id="PF02518">
    <property type="entry name" value="HATPase_c"/>
    <property type="match status" value="1"/>
</dbReference>
<evidence type="ECO:0000313" key="16">
    <source>
        <dbReference type="Proteomes" id="UP000190460"/>
    </source>
</evidence>
<comment type="subunit">
    <text evidence="9">At low DSF concentrations, interacts with RpfF.</text>
</comment>
<accession>A0A1T4W8H9</accession>
<keyword evidence="12" id="KW-0472">Membrane</keyword>
<keyword evidence="7" id="KW-0067">ATP-binding</keyword>
<dbReference type="InterPro" id="IPR036890">
    <property type="entry name" value="HATPase_C_sf"/>
</dbReference>
<dbReference type="SUPFAM" id="SSF47384">
    <property type="entry name" value="Homodimeric domain of signal transducing histidine kinase"/>
    <property type="match status" value="1"/>
</dbReference>
<dbReference type="CDD" id="cd00156">
    <property type="entry name" value="REC"/>
    <property type="match status" value="1"/>
</dbReference>
<feature type="transmembrane region" description="Helical" evidence="12">
    <location>
        <begin position="12"/>
        <end position="30"/>
    </location>
</feature>
<reference evidence="15 16" key="1">
    <citation type="submission" date="2017-02" db="EMBL/GenBank/DDBJ databases">
        <authorList>
            <person name="Peterson S.W."/>
        </authorList>
    </citation>
    <scope>NUCLEOTIDE SEQUENCE [LARGE SCALE GENOMIC DNA]</scope>
    <source>
        <strain evidence="15 16">ATCC 49788</strain>
    </source>
</reference>
<evidence type="ECO:0000256" key="1">
    <source>
        <dbReference type="ARBA" id="ARBA00000085"/>
    </source>
</evidence>
<dbReference type="PROSITE" id="PS50109">
    <property type="entry name" value="HIS_KIN"/>
    <property type="match status" value="1"/>
</dbReference>
<dbReference type="SMART" id="SM00387">
    <property type="entry name" value="HATPase_c"/>
    <property type="match status" value="1"/>
</dbReference>
<keyword evidence="12" id="KW-1133">Transmembrane helix</keyword>
<dbReference type="Gene3D" id="3.40.50.2300">
    <property type="match status" value="2"/>
</dbReference>
<comment type="catalytic activity">
    <reaction evidence="1">
        <text>ATP + protein L-histidine = ADP + protein N-phospho-L-histidine.</text>
        <dbReference type="EC" id="2.7.13.3"/>
    </reaction>
</comment>
<dbReference type="InterPro" id="IPR003594">
    <property type="entry name" value="HATPase_dom"/>
</dbReference>
<feature type="modified residue" description="4-aspartylphosphate" evidence="11">
    <location>
        <position position="691"/>
    </location>
</feature>
<dbReference type="CDD" id="cd00082">
    <property type="entry name" value="HisKA"/>
    <property type="match status" value="1"/>
</dbReference>
<dbReference type="GO" id="GO:0005524">
    <property type="term" value="F:ATP binding"/>
    <property type="evidence" value="ECO:0007669"/>
    <property type="project" value="UniProtKB-KW"/>
</dbReference>
<evidence type="ECO:0000256" key="5">
    <source>
        <dbReference type="ARBA" id="ARBA00022741"/>
    </source>
</evidence>
<evidence type="ECO:0000256" key="9">
    <source>
        <dbReference type="ARBA" id="ARBA00064003"/>
    </source>
</evidence>
<dbReference type="InterPro" id="IPR005467">
    <property type="entry name" value="His_kinase_dom"/>
</dbReference>
<keyword evidence="3 11" id="KW-0597">Phosphoprotein</keyword>
<feature type="domain" description="Response regulatory" evidence="14">
    <location>
        <begin position="642"/>
        <end position="759"/>
    </location>
</feature>
<evidence type="ECO:0000256" key="8">
    <source>
        <dbReference type="ARBA" id="ARBA00023012"/>
    </source>
</evidence>
<dbReference type="PANTHER" id="PTHR45339">
    <property type="entry name" value="HYBRID SIGNAL TRANSDUCTION HISTIDINE KINASE J"/>
    <property type="match status" value="1"/>
</dbReference>
<proteinExistence type="predicted"/>
<organism evidence="15 16">
    <name type="scientific">Thiothrix eikelboomii</name>
    <dbReference type="NCBI Taxonomy" id="92487"/>
    <lineage>
        <taxon>Bacteria</taxon>
        <taxon>Pseudomonadati</taxon>
        <taxon>Pseudomonadota</taxon>
        <taxon>Gammaproteobacteria</taxon>
        <taxon>Thiotrichales</taxon>
        <taxon>Thiotrichaceae</taxon>
        <taxon>Thiothrix</taxon>
    </lineage>
</organism>
<dbReference type="Gene3D" id="1.10.287.130">
    <property type="match status" value="1"/>
</dbReference>
<evidence type="ECO:0000256" key="4">
    <source>
        <dbReference type="ARBA" id="ARBA00022679"/>
    </source>
</evidence>
<feature type="transmembrane region" description="Helical" evidence="12">
    <location>
        <begin position="212"/>
        <end position="230"/>
    </location>
</feature>
<dbReference type="FunFam" id="1.10.287.130:FF:000002">
    <property type="entry name" value="Two-component osmosensing histidine kinase"/>
    <property type="match status" value="1"/>
</dbReference>
<dbReference type="PANTHER" id="PTHR45339:SF5">
    <property type="entry name" value="HISTIDINE KINASE"/>
    <property type="match status" value="1"/>
</dbReference>
<dbReference type="InterPro" id="IPR003661">
    <property type="entry name" value="HisK_dim/P_dom"/>
</dbReference>
<dbReference type="InterPro" id="IPR004358">
    <property type="entry name" value="Sig_transdc_His_kin-like_C"/>
</dbReference>
<dbReference type="EMBL" id="FUYB01000004">
    <property type="protein sequence ID" value="SKA73576.1"/>
    <property type="molecule type" value="Genomic_DNA"/>
</dbReference>
<comment type="caution">
    <text evidence="11">Lacks conserved residue(s) required for the propagation of feature annotation.</text>
</comment>
<dbReference type="CDD" id="cd17546">
    <property type="entry name" value="REC_hyHK_CKI1_RcsC-like"/>
    <property type="match status" value="1"/>
</dbReference>
<keyword evidence="4" id="KW-0808">Transferase</keyword>
<dbReference type="Proteomes" id="UP000190460">
    <property type="component" value="Unassembled WGS sequence"/>
</dbReference>
<dbReference type="SUPFAM" id="SSF55874">
    <property type="entry name" value="ATPase domain of HSP90 chaperone/DNA topoisomerase II/histidine kinase"/>
    <property type="match status" value="1"/>
</dbReference>
<dbReference type="SMART" id="SM00448">
    <property type="entry name" value="REC"/>
    <property type="match status" value="2"/>
</dbReference>